<reference evidence="1" key="2">
    <citation type="submission" date="2023-06" db="EMBL/GenBank/DDBJ databases">
        <authorList>
            <consortium name="Lawrence Berkeley National Laboratory"/>
            <person name="Haridas S."/>
            <person name="Hensen N."/>
            <person name="Bonometti L."/>
            <person name="Westerberg I."/>
            <person name="Brannstrom I.O."/>
            <person name="Guillou S."/>
            <person name="Cros-Aarteil S."/>
            <person name="Calhoun S."/>
            <person name="Kuo A."/>
            <person name="Mondo S."/>
            <person name="Pangilinan J."/>
            <person name="Riley R."/>
            <person name="Labutti K."/>
            <person name="Andreopoulos B."/>
            <person name="Lipzen A."/>
            <person name="Chen C."/>
            <person name="Yanf M."/>
            <person name="Daum C."/>
            <person name="Ng V."/>
            <person name="Clum A."/>
            <person name="Steindorff A."/>
            <person name="Ohm R."/>
            <person name="Martin F."/>
            <person name="Silar P."/>
            <person name="Natvig D."/>
            <person name="Lalanne C."/>
            <person name="Gautier V."/>
            <person name="Ament-Velasquez S.L."/>
            <person name="Kruys A."/>
            <person name="Hutchinson M.I."/>
            <person name="Powell A.J."/>
            <person name="Barry K."/>
            <person name="Miller A.N."/>
            <person name="Grigoriev I.V."/>
            <person name="Debuchy R."/>
            <person name="Gladieux P."/>
            <person name="Thoren M.H."/>
            <person name="Johannesson H."/>
        </authorList>
    </citation>
    <scope>NUCLEOTIDE SEQUENCE</scope>
    <source>
        <strain evidence="1">CBS 955.72</strain>
    </source>
</reference>
<comment type="caution">
    <text evidence="1">The sequence shown here is derived from an EMBL/GenBank/DDBJ whole genome shotgun (WGS) entry which is preliminary data.</text>
</comment>
<proteinExistence type="predicted"/>
<dbReference type="EMBL" id="JAUIQD010000005">
    <property type="protein sequence ID" value="KAK3348990.1"/>
    <property type="molecule type" value="Genomic_DNA"/>
</dbReference>
<protein>
    <submittedName>
        <fullName evidence="1">Uncharacterized protein</fullName>
    </submittedName>
</protein>
<evidence type="ECO:0000313" key="2">
    <source>
        <dbReference type="Proteomes" id="UP001275084"/>
    </source>
</evidence>
<evidence type="ECO:0000313" key="1">
    <source>
        <dbReference type="EMBL" id="KAK3348990.1"/>
    </source>
</evidence>
<keyword evidence="2" id="KW-1185">Reference proteome</keyword>
<dbReference type="Proteomes" id="UP001275084">
    <property type="component" value="Unassembled WGS sequence"/>
</dbReference>
<name>A0AAJ0HDU9_9PEZI</name>
<accession>A0AAJ0HDU9</accession>
<dbReference type="AlphaFoldDB" id="A0AAJ0HDU9"/>
<sequence>MIFIFGGGGGELTSISADSTGTGLICQMHNTSYSITMDSMGAQTLLLGTEDVLPSFYTTHLFFTYLLVNNIIMSVSGTLLFPGNGGAKSIPLLQSALIYCLEIANATSDLDYLGIKDPSKCRNGTLARDWGPKPQFHAEHHDVPALGGQCHRHSADHGVVSA</sequence>
<organism evidence="1 2">
    <name type="scientific">Lasiosphaeria hispida</name>
    <dbReference type="NCBI Taxonomy" id="260671"/>
    <lineage>
        <taxon>Eukaryota</taxon>
        <taxon>Fungi</taxon>
        <taxon>Dikarya</taxon>
        <taxon>Ascomycota</taxon>
        <taxon>Pezizomycotina</taxon>
        <taxon>Sordariomycetes</taxon>
        <taxon>Sordariomycetidae</taxon>
        <taxon>Sordariales</taxon>
        <taxon>Lasiosphaeriaceae</taxon>
        <taxon>Lasiosphaeria</taxon>
    </lineage>
</organism>
<gene>
    <name evidence="1" type="ORF">B0T25DRAFT_569648</name>
</gene>
<reference evidence="1" key="1">
    <citation type="journal article" date="2023" name="Mol. Phylogenet. Evol.">
        <title>Genome-scale phylogeny and comparative genomics of the fungal order Sordariales.</title>
        <authorList>
            <person name="Hensen N."/>
            <person name="Bonometti L."/>
            <person name="Westerberg I."/>
            <person name="Brannstrom I.O."/>
            <person name="Guillou S."/>
            <person name="Cros-Aarteil S."/>
            <person name="Calhoun S."/>
            <person name="Haridas S."/>
            <person name="Kuo A."/>
            <person name="Mondo S."/>
            <person name="Pangilinan J."/>
            <person name="Riley R."/>
            <person name="LaButti K."/>
            <person name="Andreopoulos B."/>
            <person name="Lipzen A."/>
            <person name="Chen C."/>
            <person name="Yan M."/>
            <person name="Daum C."/>
            <person name="Ng V."/>
            <person name="Clum A."/>
            <person name="Steindorff A."/>
            <person name="Ohm R.A."/>
            <person name="Martin F."/>
            <person name="Silar P."/>
            <person name="Natvig D.O."/>
            <person name="Lalanne C."/>
            <person name="Gautier V."/>
            <person name="Ament-Velasquez S.L."/>
            <person name="Kruys A."/>
            <person name="Hutchinson M.I."/>
            <person name="Powell A.J."/>
            <person name="Barry K."/>
            <person name="Miller A.N."/>
            <person name="Grigoriev I.V."/>
            <person name="Debuchy R."/>
            <person name="Gladieux P."/>
            <person name="Hiltunen Thoren M."/>
            <person name="Johannesson H."/>
        </authorList>
    </citation>
    <scope>NUCLEOTIDE SEQUENCE</scope>
    <source>
        <strain evidence="1">CBS 955.72</strain>
    </source>
</reference>